<evidence type="ECO:0000313" key="9">
    <source>
        <dbReference type="Proteomes" id="UP001501337"/>
    </source>
</evidence>
<dbReference type="PROSITE" id="PS00211">
    <property type="entry name" value="ABC_TRANSPORTER_1"/>
    <property type="match status" value="1"/>
</dbReference>
<keyword evidence="6" id="KW-0472">Membrane</keyword>
<dbReference type="InterPro" id="IPR017871">
    <property type="entry name" value="ABC_transporter-like_CS"/>
</dbReference>
<sequence length="228" mass="24388">MSAKVSLLSAQGLGCERNDRLLYSGLDFELKAGEICQLRGANGAGKTTLLKSLAGLTPLQAGRVVVSLVGAEAVPMQLGVEGSTMNWSQSGLGCCFIGHRSGVKSLLTPLENLLFWYRLNHHDSRADSALAEELRAALGWAGLEQSIDTQCAYLSAGQQRRAGLARLALTQASVCILDEPFTAIDADGVVLLERRLEALAAEGRIILLTSHHVPDIANLRQIELRQSA</sequence>
<keyword evidence="9" id="KW-1185">Reference proteome</keyword>
<dbReference type="InterPro" id="IPR005895">
    <property type="entry name" value="ABC_transptr_haem_export_CcmA"/>
</dbReference>
<comment type="caution">
    <text evidence="8">The sequence shown here is derived from an EMBL/GenBank/DDBJ whole genome shotgun (WGS) entry which is preliminary data.</text>
</comment>
<dbReference type="InterPro" id="IPR003593">
    <property type="entry name" value="AAA+_ATPase"/>
</dbReference>
<keyword evidence="3" id="KW-0201">Cytochrome c-type biogenesis</keyword>
<evidence type="ECO:0000256" key="3">
    <source>
        <dbReference type="ARBA" id="ARBA00022748"/>
    </source>
</evidence>
<evidence type="ECO:0000256" key="6">
    <source>
        <dbReference type="ARBA" id="ARBA00023136"/>
    </source>
</evidence>
<dbReference type="Proteomes" id="UP001501337">
    <property type="component" value="Unassembled WGS sequence"/>
</dbReference>
<dbReference type="SMART" id="SM00382">
    <property type="entry name" value="AAA"/>
    <property type="match status" value="1"/>
</dbReference>
<protein>
    <submittedName>
        <fullName evidence="8">Cytochrome c biogenesis heme-transporting ATPase CcmA</fullName>
    </submittedName>
</protein>
<dbReference type="NCBIfam" id="TIGR01189">
    <property type="entry name" value="ccmA"/>
    <property type="match status" value="1"/>
</dbReference>
<reference evidence="9" key="1">
    <citation type="journal article" date="2019" name="Int. J. Syst. Evol. Microbiol.">
        <title>The Global Catalogue of Microorganisms (GCM) 10K type strain sequencing project: providing services to taxonomists for standard genome sequencing and annotation.</title>
        <authorList>
            <consortium name="The Broad Institute Genomics Platform"/>
            <consortium name="The Broad Institute Genome Sequencing Center for Infectious Disease"/>
            <person name="Wu L."/>
            <person name="Ma J."/>
        </authorList>
    </citation>
    <scope>NUCLEOTIDE SEQUENCE [LARGE SCALE GENOMIC DNA]</scope>
    <source>
        <strain evidence="9">JCM 17555</strain>
    </source>
</reference>
<keyword evidence="5" id="KW-1278">Translocase</keyword>
<feature type="domain" description="ABC transporter" evidence="7">
    <location>
        <begin position="8"/>
        <end position="228"/>
    </location>
</feature>
<keyword evidence="4" id="KW-0067">ATP-binding</keyword>
<evidence type="ECO:0000256" key="2">
    <source>
        <dbReference type="ARBA" id="ARBA00022741"/>
    </source>
</evidence>
<dbReference type="SUPFAM" id="SSF52540">
    <property type="entry name" value="P-loop containing nucleoside triphosphate hydrolases"/>
    <property type="match status" value="1"/>
</dbReference>
<dbReference type="InterPro" id="IPR027417">
    <property type="entry name" value="P-loop_NTPase"/>
</dbReference>
<dbReference type="PROSITE" id="PS50893">
    <property type="entry name" value="ABC_TRANSPORTER_2"/>
    <property type="match status" value="1"/>
</dbReference>
<proteinExistence type="predicted"/>
<gene>
    <name evidence="8" type="primary">ccmA</name>
    <name evidence="8" type="ORF">GCM10022278_06350</name>
</gene>
<keyword evidence="1" id="KW-0813">Transport</keyword>
<keyword evidence="2" id="KW-0547">Nucleotide-binding</keyword>
<dbReference type="PANTHER" id="PTHR43499">
    <property type="entry name" value="ABC TRANSPORTER I FAMILY MEMBER 1"/>
    <property type="match status" value="1"/>
</dbReference>
<organism evidence="8 9">
    <name type="scientific">Allohahella marinimesophila</name>
    <dbReference type="NCBI Taxonomy" id="1054972"/>
    <lineage>
        <taxon>Bacteria</taxon>
        <taxon>Pseudomonadati</taxon>
        <taxon>Pseudomonadota</taxon>
        <taxon>Gammaproteobacteria</taxon>
        <taxon>Oceanospirillales</taxon>
        <taxon>Hahellaceae</taxon>
        <taxon>Allohahella</taxon>
    </lineage>
</organism>
<accession>A0ABP7NLT9</accession>
<evidence type="ECO:0000313" key="8">
    <source>
        <dbReference type="EMBL" id="GAA3949991.1"/>
    </source>
</evidence>
<evidence type="ECO:0000256" key="1">
    <source>
        <dbReference type="ARBA" id="ARBA00022448"/>
    </source>
</evidence>
<evidence type="ECO:0000256" key="5">
    <source>
        <dbReference type="ARBA" id="ARBA00022967"/>
    </source>
</evidence>
<name>A0ABP7NLT9_9GAMM</name>
<dbReference type="InterPro" id="IPR003439">
    <property type="entry name" value="ABC_transporter-like_ATP-bd"/>
</dbReference>
<dbReference type="PANTHER" id="PTHR43499:SF1">
    <property type="entry name" value="ABC TRANSPORTER I FAMILY MEMBER 1"/>
    <property type="match status" value="1"/>
</dbReference>
<dbReference type="Pfam" id="PF00005">
    <property type="entry name" value="ABC_tran"/>
    <property type="match status" value="1"/>
</dbReference>
<dbReference type="EMBL" id="BAABBO010000001">
    <property type="protein sequence ID" value="GAA3949991.1"/>
    <property type="molecule type" value="Genomic_DNA"/>
</dbReference>
<evidence type="ECO:0000256" key="4">
    <source>
        <dbReference type="ARBA" id="ARBA00022840"/>
    </source>
</evidence>
<evidence type="ECO:0000259" key="7">
    <source>
        <dbReference type="PROSITE" id="PS50893"/>
    </source>
</evidence>
<dbReference type="Gene3D" id="3.40.50.300">
    <property type="entry name" value="P-loop containing nucleotide triphosphate hydrolases"/>
    <property type="match status" value="1"/>
</dbReference>
<dbReference type="RefSeq" id="WP_344803191.1">
    <property type="nucleotide sequence ID" value="NZ_BAABBO010000001.1"/>
</dbReference>